<keyword evidence="2" id="KW-1185">Reference proteome</keyword>
<name>A0A0K0DRX3_ANGCA</name>
<evidence type="ECO:0000313" key="3">
    <source>
        <dbReference type="WBParaSite" id="ACAC_0001451201-mRNA-1"/>
    </source>
</evidence>
<dbReference type="AlphaFoldDB" id="A0A0K0DRX3"/>
<protein>
    <submittedName>
        <fullName evidence="3">LORF2 protein</fullName>
    </submittedName>
</protein>
<dbReference type="WBParaSite" id="ACAC_0001451201-mRNA-1">
    <property type="protein sequence ID" value="ACAC_0001451201-mRNA-1"/>
    <property type="gene ID" value="ACAC_0001451201"/>
</dbReference>
<reference evidence="3" key="2">
    <citation type="submission" date="2017-02" db="UniProtKB">
        <authorList>
            <consortium name="WormBaseParasite"/>
        </authorList>
    </citation>
    <scope>IDENTIFICATION</scope>
</reference>
<keyword evidence="1" id="KW-1133">Transmembrane helix</keyword>
<proteinExistence type="predicted"/>
<reference evidence="2" key="1">
    <citation type="submission" date="2012-09" db="EMBL/GenBank/DDBJ databases">
        <authorList>
            <person name="Martin A.A."/>
        </authorList>
    </citation>
    <scope>NUCLEOTIDE SEQUENCE</scope>
</reference>
<sequence length="141" mass="16876">PWCIRNKIFDENTSNEFEEHINFCPIWLFTVISVKILENHLKSSHRVRRVKWHPMSSSDMMSVYRYSLPQMTYYKSKHACDWILRQKKLCVSIIWFIFILSLCIIIVFGSSKSDDVTHHYLRNKNNFTQFTLEALRNISIG</sequence>
<accession>A0A0K0DRX3</accession>
<organism evidence="2 3">
    <name type="scientific">Angiostrongylus cantonensis</name>
    <name type="common">Rat lungworm</name>
    <dbReference type="NCBI Taxonomy" id="6313"/>
    <lineage>
        <taxon>Eukaryota</taxon>
        <taxon>Metazoa</taxon>
        <taxon>Ecdysozoa</taxon>
        <taxon>Nematoda</taxon>
        <taxon>Chromadorea</taxon>
        <taxon>Rhabditida</taxon>
        <taxon>Rhabditina</taxon>
        <taxon>Rhabditomorpha</taxon>
        <taxon>Strongyloidea</taxon>
        <taxon>Metastrongylidae</taxon>
        <taxon>Angiostrongylus</taxon>
    </lineage>
</organism>
<evidence type="ECO:0000256" key="1">
    <source>
        <dbReference type="SAM" id="Phobius"/>
    </source>
</evidence>
<keyword evidence="1" id="KW-0472">Membrane</keyword>
<feature type="transmembrane region" description="Helical" evidence="1">
    <location>
        <begin position="89"/>
        <end position="109"/>
    </location>
</feature>
<dbReference type="Proteomes" id="UP000035642">
    <property type="component" value="Unassembled WGS sequence"/>
</dbReference>
<keyword evidence="1" id="KW-0812">Transmembrane</keyword>
<evidence type="ECO:0000313" key="2">
    <source>
        <dbReference type="Proteomes" id="UP000035642"/>
    </source>
</evidence>